<protein>
    <submittedName>
        <fullName evidence="2">Uncharacterized protein</fullName>
    </submittedName>
</protein>
<evidence type="ECO:0000256" key="1">
    <source>
        <dbReference type="SAM" id="SignalP"/>
    </source>
</evidence>
<evidence type="ECO:0000313" key="2">
    <source>
        <dbReference type="EMBL" id="KAK7016449.1"/>
    </source>
</evidence>
<feature type="signal peptide" evidence="1">
    <location>
        <begin position="1"/>
        <end position="21"/>
    </location>
</feature>
<dbReference type="EMBL" id="JAYKXP010000281">
    <property type="protein sequence ID" value="KAK7016449.1"/>
    <property type="molecule type" value="Genomic_DNA"/>
</dbReference>
<feature type="chain" id="PRO_5043631480" evidence="1">
    <location>
        <begin position="22"/>
        <end position="92"/>
    </location>
</feature>
<comment type="caution">
    <text evidence="2">The sequence shown here is derived from an EMBL/GenBank/DDBJ whole genome shotgun (WGS) entry which is preliminary data.</text>
</comment>
<accession>A0AAW0ATL2</accession>
<sequence>MHFSTTTIAATVLAVTSLVAAGGPEVCTKNKDGSGGTDYQVTKDCCAAVKHKAYFNEVEHACWPYAGPAGNSVDTGKMVKCCTSRGCGSKGA</sequence>
<dbReference type="Proteomes" id="UP001383192">
    <property type="component" value="Unassembled WGS sequence"/>
</dbReference>
<gene>
    <name evidence="2" type="ORF">VNI00_018870</name>
</gene>
<dbReference type="AlphaFoldDB" id="A0AAW0ATL2"/>
<reference evidence="2 3" key="1">
    <citation type="submission" date="2024-01" db="EMBL/GenBank/DDBJ databases">
        <title>A draft genome for a cacao thread blight-causing isolate of Paramarasmius palmivorus.</title>
        <authorList>
            <person name="Baruah I.K."/>
            <person name="Bukari Y."/>
            <person name="Amoako-Attah I."/>
            <person name="Meinhardt L.W."/>
            <person name="Bailey B.A."/>
            <person name="Cohen S.P."/>
        </authorList>
    </citation>
    <scope>NUCLEOTIDE SEQUENCE [LARGE SCALE GENOMIC DNA]</scope>
    <source>
        <strain evidence="2 3">GH-12</strain>
    </source>
</reference>
<keyword evidence="1" id="KW-0732">Signal</keyword>
<keyword evidence="3" id="KW-1185">Reference proteome</keyword>
<evidence type="ECO:0000313" key="3">
    <source>
        <dbReference type="Proteomes" id="UP001383192"/>
    </source>
</evidence>
<dbReference type="InterPro" id="IPR045992">
    <property type="entry name" value="DUF5948"/>
</dbReference>
<organism evidence="2 3">
    <name type="scientific">Paramarasmius palmivorus</name>
    <dbReference type="NCBI Taxonomy" id="297713"/>
    <lineage>
        <taxon>Eukaryota</taxon>
        <taxon>Fungi</taxon>
        <taxon>Dikarya</taxon>
        <taxon>Basidiomycota</taxon>
        <taxon>Agaricomycotina</taxon>
        <taxon>Agaricomycetes</taxon>
        <taxon>Agaricomycetidae</taxon>
        <taxon>Agaricales</taxon>
        <taxon>Marasmiineae</taxon>
        <taxon>Marasmiaceae</taxon>
        <taxon>Paramarasmius</taxon>
    </lineage>
</organism>
<dbReference type="Pfam" id="PF19373">
    <property type="entry name" value="DUF5948"/>
    <property type="match status" value="1"/>
</dbReference>
<name>A0AAW0ATL2_9AGAR</name>
<proteinExistence type="predicted"/>